<evidence type="ECO:0000313" key="7">
    <source>
        <dbReference type="Proteomes" id="UP001283341"/>
    </source>
</evidence>
<dbReference type="Proteomes" id="UP001283341">
    <property type="component" value="Unassembled WGS sequence"/>
</dbReference>
<reference evidence="6" key="1">
    <citation type="journal article" date="2023" name="Mol. Phylogenet. Evol.">
        <title>Genome-scale phylogeny and comparative genomics of the fungal order Sordariales.</title>
        <authorList>
            <person name="Hensen N."/>
            <person name="Bonometti L."/>
            <person name="Westerberg I."/>
            <person name="Brannstrom I.O."/>
            <person name="Guillou S."/>
            <person name="Cros-Aarteil S."/>
            <person name="Calhoun S."/>
            <person name="Haridas S."/>
            <person name="Kuo A."/>
            <person name="Mondo S."/>
            <person name="Pangilinan J."/>
            <person name="Riley R."/>
            <person name="LaButti K."/>
            <person name="Andreopoulos B."/>
            <person name="Lipzen A."/>
            <person name="Chen C."/>
            <person name="Yan M."/>
            <person name="Daum C."/>
            <person name="Ng V."/>
            <person name="Clum A."/>
            <person name="Steindorff A."/>
            <person name="Ohm R.A."/>
            <person name="Martin F."/>
            <person name="Silar P."/>
            <person name="Natvig D.O."/>
            <person name="Lalanne C."/>
            <person name="Gautier V."/>
            <person name="Ament-Velasquez S.L."/>
            <person name="Kruys A."/>
            <person name="Hutchinson M.I."/>
            <person name="Powell A.J."/>
            <person name="Barry K."/>
            <person name="Miller A.N."/>
            <person name="Grigoriev I.V."/>
            <person name="Debuchy R."/>
            <person name="Gladieux P."/>
            <person name="Hiltunen Thoren M."/>
            <person name="Johannesson H."/>
        </authorList>
    </citation>
    <scope>NUCLEOTIDE SEQUENCE</scope>
    <source>
        <strain evidence="6">CBS 118394</strain>
    </source>
</reference>
<dbReference type="PANTHER" id="PTHR46910">
    <property type="entry name" value="TRANSCRIPTION FACTOR PDR1"/>
    <property type="match status" value="1"/>
</dbReference>
<dbReference type="GO" id="GO:0005634">
    <property type="term" value="C:nucleus"/>
    <property type="evidence" value="ECO:0007669"/>
    <property type="project" value="UniProtKB-SubCell"/>
</dbReference>
<evidence type="ECO:0000313" key="6">
    <source>
        <dbReference type="EMBL" id="KAK3312137.1"/>
    </source>
</evidence>
<name>A0AAE0LY86_9PEZI</name>
<evidence type="ECO:0000256" key="2">
    <source>
        <dbReference type="ARBA" id="ARBA00023015"/>
    </source>
</evidence>
<dbReference type="EMBL" id="JAUEDM010000009">
    <property type="protein sequence ID" value="KAK3312137.1"/>
    <property type="molecule type" value="Genomic_DNA"/>
</dbReference>
<organism evidence="6 7">
    <name type="scientific">Apodospora peruviana</name>
    <dbReference type="NCBI Taxonomy" id="516989"/>
    <lineage>
        <taxon>Eukaryota</taxon>
        <taxon>Fungi</taxon>
        <taxon>Dikarya</taxon>
        <taxon>Ascomycota</taxon>
        <taxon>Pezizomycotina</taxon>
        <taxon>Sordariomycetes</taxon>
        <taxon>Sordariomycetidae</taxon>
        <taxon>Sordariales</taxon>
        <taxon>Lasiosphaeriaceae</taxon>
        <taxon>Apodospora</taxon>
    </lineage>
</organism>
<dbReference type="GO" id="GO:0003677">
    <property type="term" value="F:DNA binding"/>
    <property type="evidence" value="ECO:0007669"/>
    <property type="project" value="UniProtKB-KW"/>
</dbReference>
<comment type="subcellular location">
    <subcellularLocation>
        <location evidence="1">Nucleus</location>
    </subcellularLocation>
</comment>
<keyword evidence="2" id="KW-0805">Transcription regulation</keyword>
<sequence length="274" mass="29908">MSGKRCKAATAWNGTRPVLKRRVRSQEGAASMETCGIASRWACENSAIALSVHVKTTSKTVKALVLMALFGRNSADARITLLLLSTALRLSQTLESSLFRVGHGDSRNAVESKDARVTLWATFILDAELSLCCGLGSRLGAGRADIDLSNDEYPDDRVGEACARSIFRTAGRARLDSTRQSGRVSTRAMHSTLRKSQLLGSIVTLNQALEDWRQDLPPEAQPGHVKGTTLEPHCIILHLAFHNLPSMIHWAARRHSAGMLLVQEAAKGKNNPYR</sequence>
<keyword evidence="4" id="KW-0804">Transcription</keyword>
<keyword evidence="5" id="KW-0539">Nucleus</keyword>
<dbReference type="InterPro" id="IPR050987">
    <property type="entry name" value="AtrR-like"/>
</dbReference>
<evidence type="ECO:0008006" key="8">
    <source>
        <dbReference type="Google" id="ProtNLM"/>
    </source>
</evidence>
<protein>
    <recommendedName>
        <fullName evidence="8">Transcription factor domain-containing protein</fullName>
    </recommendedName>
</protein>
<gene>
    <name evidence="6" type="ORF">B0H66DRAFT_632601</name>
</gene>
<reference evidence="6" key="2">
    <citation type="submission" date="2023-06" db="EMBL/GenBank/DDBJ databases">
        <authorList>
            <consortium name="Lawrence Berkeley National Laboratory"/>
            <person name="Haridas S."/>
            <person name="Hensen N."/>
            <person name="Bonometti L."/>
            <person name="Westerberg I."/>
            <person name="Brannstrom I.O."/>
            <person name="Guillou S."/>
            <person name="Cros-Aarteil S."/>
            <person name="Calhoun S."/>
            <person name="Kuo A."/>
            <person name="Mondo S."/>
            <person name="Pangilinan J."/>
            <person name="Riley R."/>
            <person name="Labutti K."/>
            <person name="Andreopoulos B."/>
            <person name="Lipzen A."/>
            <person name="Chen C."/>
            <person name="Yanf M."/>
            <person name="Daum C."/>
            <person name="Ng V."/>
            <person name="Clum A."/>
            <person name="Steindorff A."/>
            <person name="Ohm R."/>
            <person name="Martin F."/>
            <person name="Silar P."/>
            <person name="Natvig D."/>
            <person name="Lalanne C."/>
            <person name="Gautier V."/>
            <person name="Ament-Velasquez S.L."/>
            <person name="Kruys A."/>
            <person name="Hutchinson M.I."/>
            <person name="Powell A.J."/>
            <person name="Barry K."/>
            <person name="Miller A.N."/>
            <person name="Grigoriev I.V."/>
            <person name="Debuchy R."/>
            <person name="Gladieux P."/>
            <person name="Thoren M.H."/>
            <person name="Johannesson H."/>
        </authorList>
    </citation>
    <scope>NUCLEOTIDE SEQUENCE</scope>
    <source>
        <strain evidence="6">CBS 118394</strain>
    </source>
</reference>
<dbReference type="AlphaFoldDB" id="A0AAE0LY86"/>
<keyword evidence="7" id="KW-1185">Reference proteome</keyword>
<dbReference type="CDD" id="cd12148">
    <property type="entry name" value="fungal_TF_MHR"/>
    <property type="match status" value="1"/>
</dbReference>
<evidence type="ECO:0000256" key="5">
    <source>
        <dbReference type="ARBA" id="ARBA00023242"/>
    </source>
</evidence>
<accession>A0AAE0LY86</accession>
<dbReference type="GO" id="GO:0003700">
    <property type="term" value="F:DNA-binding transcription factor activity"/>
    <property type="evidence" value="ECO:0007669"/>
    <property type="project" value="InterPro"/>
</dbReference>
<evidence type="ECO:0000256" key="4">
    <source>
        <dbReference type="ARBA" id="ARBA00023163"/>
    </source>
</evidence>
<proteinExistence type="predicted"/>
<evidence type="ECO:0000256" key="3">
    <source>
        <dbReference type="ARBA" id="ARBA00023125"/>
    </source>
</evidence>
<dbReference type="PANTHER" id="PTHR46910:SF37">
    <property type="entry name" value="ZN(II)2CYS6 TRANSCRIPTION FACTOR (EUROFUNG)"/>
    <property type="match status" value="1"/>
</dbReference>
<comment type="caution">
    <text evidence="6">The sequence shown here is derived from an EMBL/GenBank/DDBJ whole genome shotgun (WGS) entry which is preliminary data.</text>
</comment>
<keyword evidence="3" id="KW-0238">DNA-binding</keyword>
<evidence type="ECO:0000256" key="1">
    <source>
        <dbReference type="ARBA" id="ARBA00004123"/>
    </source>
</evidence>